<feature type="non-terminal residue" evidence="1">
    <location>
        <position position="1"/>
    </location>
</feature>
<accession>A0A9P7JVW8</accession>
<protein>
    <submittedName>
        <fullName evidence="1">Uncharacterized protein</fullName>
    </submittedName>
</protein>
<keyword evidence="2" id="KW-1185">Reference proteome</keyword>
<dbReference type="AlphaFoldDB" id="A0A9P7JVW8"/>
<proteinExistence type="predicted"/>
<name>A0A9P7JVW8_9AGAM</name>
<gene>
    <name evidence="1" type="ORF">F5147DRAFT_553443</name>
</gene>
<dbReference type="EMBL" id="JABBWM010000019">
    <property type="protein sequence ID" value="KAG2110884.1"/>
    <property type="molecule type" value="Genomic_DNA"/>
</dbReference>
<comment type="caution">
    <text evidence="1">The sequence shown here is derived from an EMBL/GenBank/DDBJ whole genome shotgun (WGS) entry which is preliminary data.</text>
</comment>
<dbReference type="GeneID" id="64692704"/>
<sequence>QILIIAADNASSNDMLIAELAKILPKFGGETNRSRCFLHIVNLVAKSLLREFE</sequence>
<evidence type="ECO:0000313" key="2">
    <source>
        <dbReference type="Proteomes" id="UP000823399"/>
    </source>
</evidence>
<dbReference type="RefSeq" id="XP_041294358.1">
    <property type="nucleotide sequence ID" value="XM_041430445.1"/>
</dbReference>
<reference evidence="1" key="1">
    <citation type="journal article" date="2020" name="New Phytol.">
        <title>Comparative genomics reveals dynamic genome evolution in host specialist ectomycorrhizal fungi.</title>
        <authorList>
            <person name="Lofgren L.A."/>
            <person name="Nguyen N.H."/>
            <person name="Vilgalys R."/>
            <person name="Ruytinx J."/>
            <person name="Liao H.L."/>
            <person name="Branco S."/>
            <person name="Kuo A."/>
            <person name="LaButti K."/>
            <person name="Lipzen A."/>
            <person name="Andreopoulos W."/>
            <person name="Pangilinan J."/>
            <person name="Riley R."/>
            <person name="Hundley H."/>
            <person name="Na H."/>
            <person name="Barry K."/>
            <person name="Grigoriev I.V."/>
            <person name="Stajich J.E."/>
            <person name="Kennedy P.G."/>
        </authorList>
    </citation>
    <scope>NUCLEOTIDE SEQUENCE</scope>
    <source>
        <strain evidence="1">FC423</strain>
    </source>
</reference>
<feature type="non-terminal residue" evidence="1">
    <location>
        <position position="53"/>
    </location>
</feature>
<dbReference type="OrthoDB" id="2748837at2759"/>
<evidence type="ECO:0000313" key="1">
    <source>
        <dbReference type="EMBL" id="KAG2110884.1"/>
    </source>
</evidence>
<organism evidence="1 2">
    <name type="scientific">Suillus discolor</name>
    <dbReference type="NCBI Taxonomy" id="1912936"/>
    <lineage>
        <taxon>Eukaryota</taxon>
        <taxon>Fungi</taxon>
        <taxon>Dikarya</taxon>
        <taxon>Basidiomycota</taxon>
        <taxon>Agaricomycotina</taxon>
        <taxon>Agaricomycetes</taxon>
        <taxon>Agaricomycetidae</taxon>
        <taxon>Boletales</taxon>
        <taxon>Suillineae</taxon>
        <taxon>Suillaceae</taxon>
        <taxon>Suillus</taxon>
    </lineage>
</organism>
<dbReference type="Proteomes" id="UP000823399">
    <property type="component" value="Unassembled WGS sequence"/>
</dbReference>